<sequence>MHFYDNKKRVQSGCKEIVASTKLTSTLVQTNERVKMTKFPNDDSSHILMDCIDSERWHSDERTDGSYIREVGEEKRETKSSQIGFQDFSKFSKKSKNKFEKKPVVKQEPNRRRATERAIHYNKANAAFKALCPAIIKPTRTK</sequence>
<comment type="caution">
    <text evidence="2">The sequence shown here is derived from an EMBL/GenBank/DDBJ whole genome shotgun (WGS) entry which is preliminary data.</text>
</comment>
<organism evidence="2 3">
    <name type="scientific">Trichinella nativa</name>
    <dbReference type="NCBI Taxonomy" id="6335"/>
    <lineage>
        <taxon>Eukaryota</taxon>
        <taxon>Metazoa</taxon>
        <taxon>Ecdysozoa</taxon>
        <taxon>Nematoda</taxon>
        <taxon>Enoplea</taxon>
        <taxon>Dorylaimia</taxon>
        <taxon>Trichinellida</taxon>
        <taxon>Trichinellidae</taxon>
        <taxon>Trichinella</taxon>
    </lineage>
</organism>
<dbReference type="EMBL" id="JYDW01000053">
    <property type="protein sequence ID" value="KRZ58720.1"/>
    <property type="molecule type" value="Genomic_DNA"/>
</dbReference>
<proteinExistence type="predicted"/>
<dbReference type="OrthoDB" id="10378728at2759"/>
<name>A0A0V1LGT3_9BILA</name>
<protein>
    <submittedName>
        <fullName evidence="2">Uncharacterized protein</fullName>
    </submittedName>
</protein>
<evidence type="ECO:0000256" key="1">
    <source>
        <dbReference type="SAM" id="MobiDB-lite"/>
    </source>
</evidence>
<dbReference type="Proteomes" id="UP000054721">
    <property type="component" value="Unassembled WGS sequence"/>
</dbReference>
<feature type="region of interest" description="Disordered" evidence="1">
    <location>
        <begin position="62"/>
        <end position="82"/>
    </location>
</feature>
<evidence type="ECO:0000313" key="2">
    <source>
        <dbReference type="EMBL" id="KRZ58720.1"/>
    </source>
</evidence>
<dbReference type="AlphaFoldDB" id="A0A0V1LGT3"/>
<keyword evidence="3" id="KW-1185">Reference proteome</keyword>
<accession>A0A0V1LGT3</accession>
<gene>
    <name evidence="2" type="ORF">T02_13507</name>
</gene>
<feature type="compositionally biased region" description="Basic and acidic residues" evidence="1">
    <location>
        <begin position="70"/>
        <end position="79"/>
    </location>
</feature>
<reference evidence="2 3" key="1">
    <citation type="submission" date="2015-05" db="EMBL/GenBank/DDBJ databases">
        <title>Evolution of Trichinella species and genotypes.</title>
        <authorList>
            <person name="Korhonen P.K."/>
            <person name="Edoardo P."/>
            <person name="Giuseppe L.R."/>
            <person name="Gasser R.B."/>
        </authorList>
    </citation>
    <scope>NUCLEOTIDE SEQUENCE [LARGE SCALE GENOMIC DNA]</scope>
    <source>
        <strain evidence="2">ISS10</strain>
    </source>
</reference>
<evidence type="ECO:0000313" key="3">
    <source>
        <dbReference type="Proteomes" id="UP000054721"/>
    </source>
</evidence>